<dbReference type="KEGG" id="pmrn:116947101"/>
<dbReference type="InterPro" id="IPR002259">
    <property type="entry name" value="Eqnu_transpt"/>
</dbReference>
<comment type="subcellular location">
    <subcellularLocation>
        <location evidence="1">Basolateral cell membrane</location>
        <topology evidence="1">Multi-pass membrane protein</topology>
    </subcellularLocation>
</comment>
<dbReference type="AlphaFoldDB" id="A0AAJ7TIC9"/>
<evidence type="ECO:0000256" key="3">
    <source>
        <dbReference type="ARBA" id="ARBA00022448"/>
    </source>
</evidence>
<keyword evidence="6 7" id="KW-0472">Membrane</keyword>
<evidence type="ECO:0000256" key="2">
    <source>
        <dbReference type="ARBA" id="ARBA00007965"/>
    </source>
</evidence>
<dbReference type="GO" id="GO:0016323">
    <property type="term" value="C:basolateral plasma membrane"/>
    <property type="evidence" value="ECO:0007669"/>
    <property type="project" value="UniProtKB-SubCell"/>
</dbReference>
<comment type="similarity">
    <text evidence="2">Belongs to the SLC29A/ENT transporter (TC 2.A.57) family.</text>
</comment>
<feature type="transmembrane region" description="Helical" evidence="7">
    <location>
        <begin position="133"/>
        <end position="152"/>
    </location>
</feature>
<dbReference type="NCBIfam" id="TIGR00939">
    <property type="entry name" value="2a57"/>
    <property type="match status" value="1"/>
</dbReference>
<dbReference type="RefSeq" id="XP_032818409.1">
    <property type="nucleotide sequence ID" value="XM_032962518.1"/>
</dbReference>
<gene>
    <name evidence="9" type="primary">LOC116947101</name>
</gene>
<reference evidence="9" key="1">
    <citation type="submission" date="2025-08" db="UniProtKB">
        <authorList>
            <consortium name="RefSeq"/>
        </authorList>
    </citation>
    <scope>IDENTIFICATION</scope>
    <source>
        <tissue evidence="9">Sperm</tissue>
    </source>
</reference>
<sequence>MHCLLQSSDRKTSRLVTTLAPGVGQGVLAPRVTTAVIGTGKVAPTETEGGGTAGSDAPRDRFQAVWIIFFFLGLGTLLPWSFFITAEEYFKSRLAEGYLSSNASGQPGVQGNASEVGGHHPADSSLERNFNSVLTLCSMLPMLLFTCLNSVLHRRIPERVRMLGSLVVILVFFVLTTALVHVHALSHQPSTFFAIIMVTAFLINSFVAVLQGSIFGLVGLLPLNYAVPVMSGQGMAGTFAAMAMIFSLLQQNDHSHSAFGYFITACVTVFITIIAYLVMPKLVRCPHHRHQNFFYHNFAKFYFSKRGRGHEAEEPGVREYIVAETFPISTCAEGNKRPDGEGPEFELDAKPEPKIMEPDSVLSILKQIWMPALCVCLTFTITLGVYPAITADVVSTNATPGSRWGERHTSPFRVPVCSHVSTRVSSPCLSPEILFIPVSCFLLFNLLDWAGRTLAAFVNFPSRGSLWLLLLLVCARAAFVPLFMMCNVHPRGAAALPVLFPHDAVFIVLILLFAFSNGYLATLAMCYGPKKVSGHNAETAGAIMAFFLSLGLSLGASVSFLFRSLV</sequence>
<dbReference type="PRINTS" id="PR01130">
    <property type="entry name" value="DERENTRNSPRT"/>
</dbReference>
<dbReference type="InterPro" id="IPR034764">
    <property type="entry name" value="ENT1/ENT2"/>
</dbReference>
<evidence type="ECO:0000256" key="1">
    <source>
        <dbReference type="ARBA" id="ARBA00004554"/>
    </source>
</evidence>
<dbReference type="SUPFAM" id="SSF103473">
    <property type="entry name" value="MFS general substrate transporter"/>
    <property type="match status" value="1"/>
</dbReference>
<feature type="transmembrane region" description="Helical" evidence="7">
    <location>
        <begin position="433"/>
        <end position="454"/>
    </location>
</feature>
<feature type="transmembrane region" description="Helical" evidence="7">
    <location>
        <begin position="368"/>
        <end position="389"/>
    </location>
</feature>
<evidence type="ECO:0000256" key="5">
    <source>
        <dbReference type="ARBA" id="ARBA00022989"/>
    </source>
</evidence>
<dbReference type="PANTHER" id="PTHR10332:SF9">
    <property type="entry name" value="EQUILIBRATIVE NUCLEOSIDE TRANSPORTER 1"/>
    <property type="match status" value="1"/>
</dbReference>
<name>A0AAJ7TIC9_PETMA</name>
<evidence type="ECO:0000256" key="6">
    <source>
        <dbReference type="ARBA" id="ARBA00023136"/>
    </source>
</evidence>
<dbReference type="InterPro" id="IPR036259">
    <property type="entry name" value="MFS_trans_sf"/>
</dbReference>
<evidence type="ECO:0000313" key="8">
    <source>
        <dbReference type="Proteomes" id="UP001318040"/>
    </source>
</evidence>
<feature type="transmembrane region" description="Helical" evidence="7">
    <location>
        <begin position="258"/>
        <end position="279"/>
    </location>
</feature>
<feature type="transmembrane region" description="Helical" evidence="7">
    <location>
        <begin position="164"/>
        <end position="186"/>
    </location>
</feature>
<accession>A0AAJ7TIC9</accession>
<feature type="transmembrane region" description="Helical" evidence="7">
    <location>
        <begin position="540"/>
        <end position="562"/>
    </location>
</feature>
<dbReference type="Proteomes" id="UP001318040">
    <property type="component" value="Chromosome 29"/>
</dbReference>
<keyword evidence="5 7" id="KW-1133">Transmembrane helix</keyword>
<dbReference type="Pfam" id="PF01733">
    <property type="entry name" value="Nucleoside_tran"/>
    <property type="match status" value="2"/>
</dbReference>
<evidence type="ECO:0000313" key="9">
    <source>
        <dbReference type="RefSeq" id="XP_032818409.1"/>
    </source>
</evidence>
<feature type="transmembrane region" description="Helical" evidence="7">
    <location>
        <begin position="64"/>
        <end position="84"/>
    </location>
</feature>
<feature type="transmembrane region" description="Helical" evidence="7">
    <location>
        <begin position="504"/>
        <end position="528"/>
    </location>
</feature>
<protein>
    <submittedName>
        <fullName evidence="9">Equilibrative nucleoside transporter 1-like</fullName>
    </submittedName>
</protein>
<keyword evidence="4 7" id="KW-0812">Transmembrane</keyword>
<keyword evidence="8" id="KW-1185">Reference proteome</keyword>
<organism evidence="8 9">
    <name type="scientific">Petromyzon marinus</name>
    <name type="common">Sea lamprey</name>
    <dbReference type="NCBI Taxonomy" id="7757"/>
    <lineage>
        <taxon>Eukaryota</taxon>
        <taxon>Metazoa</taxon>
        <taxon>Chordata</taxon>
        <taxon>Craniata</taxon>
        <taxon>Vertebrata</taxon>
        <taxon>Cyclostomata</taxon>
        <taxon>Hyperoartia</taxon>
        <taxon>Petromyzontiformes</taxon>
        <taxon>Petromyzontidae</taxon>
        <taxon>Petromyzon</taxon>
    </lineage>
</organism>
<evidence type="ECO:0000256" key="4">
    <source>
        <dbReference type="ARBA" id="ARBA00022692"/>
    </source>
</evidence>
<feature type="transmembrane region" description="Helical" evidence="7">
    <location>
        <begin position="192"/>
        <end position="218"/>
    </location>
</feature>
<evidence type="ECO:0000256" key="7">
    <source>
        <dbReference type="SAM" id="Phobius"/>
    </source>
</evidence>
<feature type="transmembrane region" description="Helical" evidence="7">
    <location>
        <begin position="466"/>
        <end position="484"/>
    </location>
</feature>
<keyword evidence="3" id="KW-0813">Transport</keyword>
<feature type="transmembrane region" description="Helical" evidence="7">
    <location>
        <begin position="225"/>
        <end position="246"/>
    </location>
</feature>
<dbReference type="PANTHER" id="PTHR10332">
    <property type="entry name" value="EQUILIBRATIVE NUCLEOSIDE TRANSPORTER"/>
    <property type="match status" value="1"/>
</dbReference>
<proteinExistence type="inferred from homology"/>
<dbReference type="GO" id="GO:0015213">
    <property type="term" value="F:uridine transmembrane transporter activity"/>
    <property type="evidence" value="ECO:0007669"/>
    <property type="project" value="UniProtKB-ARBA"/>
</dbReference>